<dbReference type="Pfam" id="PF17931">
    <property type="entry name" value="TetR_C_23"/>
    <property type="match status" value="1"/>
</dbReference>
<name>A0A3B0C1J5_9FLAO</name>
<protein>
    <submittedName>
        <fullName evidence="2">TetR/AcrR family transcriptional regulator</fullName>
    </submittedName>
</protein>
<evidence type="ECO:0000313" key="3">
    <source>
        <dbReference type="Proteomes" id="UP000276603"/>
    </source>
</evidence>
<dbReference type="SUPFAM" id="SSF48498">
    <property type="entry name" value="Tetracyclin repressor-like, C-terminal domain"/>
    <property type="match status" value="1"/>
</dbReference>
<dbReference type="RefSeq" id="WP_120714016.1">
    <property type="nucleotide sequence ID" value="NZ_RBCJ01000005.1"/>
</dbReference>
<proteinExistence type="predicted"/>
<dbReference type="Proteomes" id="UP000276603">
    <property type="component" value="Unassembled WGS sequence"/>
</dbReference>
<dbReference type="AlphaFoldDB" id="A0A3B0C1J5"/>
<evidence type="ECO:0000313" key="2">
    <source>
        <dbReference type="EMBL" id="RKN78119.1"/>
    </source>
</evidence>
<feature type="domain" description="Tetracyclin repressor-like C-terminal" evidence="1">
    <location>
        <begin position="87"/>
        <end position="213"/>
    </location>
</feature>
<dbReference type="InterPro" id="IPR041673">
    <property type="entry name" value="TetR_C_23"/>
</dbReference>
<dbReference type="Gene3D" id="1.10.357.10">
    <property type="entry name" value="Tetracycline Repressor, domain 2"/>
    <property type="match status" value="1"/>
</dbReference>
<organism evidence="2 3">
    <name type="scientific">Ulvibacterium marinum</name>
    <dbReference type="NCBI Taxonomy" id="2419782"/>
    <lineage>
        <taxon>Bacteria</taxon>
        <taxon>Pseudomonadati</taxon>
        <taxon>Bacteroidota</taxon>
        <taxon>Flavobacteriia</taxon>
        <taxon>Flavobacteriales</taxon>
        <taxon>Flavobacteriaceae</taxon>
        <taxon>Ulvibacterium</taxon>
    </lineage>
</organism>
<sequence>MATKAKTKRTSKDEIISLYMEYVLEHESVPKSIYKFCKSNGIEEAEFYQYFGSLEGLQKNIWEQFYTNTENLIQKNKEYGQFSNRDKMLTFFYSFFELLTLNRSYVLFTLKEDKSPLKNLAQLKGLRKHIKEFAKDLIEDGNSEKSLKLTKHNPQLFSEGAWLQFLFVLRFWMNDESAGFEKTDMAIEKSINTIFDVFDNTPLENIVDFGKFLYKETFA</sequence>
<dbReference type="InterPro" id="IPR036271">
    <property type="entry name" value="Tet_transcr_reg_TetR-rel_C_sf"/>
</dbReference>
<evidence type="ECO:0000259" key="1">
    <source>
        <dbReference type="Pfam" id="PF17931"/>
    </source>
</evidence>
<comment type="caution">
    <text evidence="2">The sequence shown here is derived from an EMBL/GenBank/DDBJ whole genome shotgun (WGS) entry which is preliminary data.</text>
</comment>
<reference evidence="2 3" key="1">
    <citation type="submission" date="2018-10" db="EMBL/GenBank/DDBJ databases">
        <title>Ulvibacterium marinum gen. nov., sp. nov., a novel marine bacterium of the family Flavobacteriaceae, isolated from a culture of the green alga Ulva prolifera.</title>
        <authorList>
            <person name="Zhang Z."/>
        </authorList>
    </citation>
    <scope>NUCLEOTIDE SEQUENCE [LARGE SCALE GENOMIC DNA]</scope>
    <source>
        <strain evidence="2 3">CCMM003</strain>
    </source>
</reference>
<accession>A0A3B0C1J5</accession>
<dbReference type="EMBL" id="RBCJ01000005">
    <property type="protein sequence ID" value="RKN78119.1"/>
    <property type="molecule type" value="Genomic_DNA"/>
</dbReference>
<gene>
    <name evidence="2" type="ORF">D7Z94_23210</name>
</gene>
<dbReference type="OrthoDB" id="977687at2"/>
<keyword evidence="3" id="KW-1185">Reference proteome</keyword>